<feature type="region of interest" description="Disordered" evidence="6">
    <location>
        <begin position="298"/>
        <end position="330"/>
    </location>
</feature>
<evidence type="ECO:0000313" key="11">
    <source>
        <dbReference type="Proteomes" id="UP000019118"/>
    </source>
</evidence>
<reference evidence="10" key="2">
    <citation type="submission" date="2024-08" db="UniProtKB">
        <authorList>
            <consortium name="EnsemblMetazoa"/>
        </authorList>
    </citation>
    <scope>IDENTIFICATION</scope>
</reference>
<dbReference type="InterPro" id="IPR050329">
    <property type="entry name" value="GLI_C2H2-zinc-finger"/>
</dbReference>
<organism evidence="8">
    <name type="scientific">Dendroctonus ponderosae</name>
    <name type="common">Mountain pine beetle</name>
    <dbReference type="NCBI Taxonomy" id="77166"/>
    <lineage>
        <taxon>Eukaryota</taxon>
        <taxon>Metazoa</taxon>
        <taxon>Ecdysozoa</taxon>
        <taxon>Arthropoda</taxon>
        <taxon>Hexapoda</taxon>
        <taxon>Insecta</taxon>
        <taxon>Pterygota</taxon>
        <taxon>Neoptera</taxon>
        <taxon>Endopterygota</taxon>
        <taxon>Coleoptera</taxon>
        <taxon>Polyphaga</taxon>
        <taxon>Cucujiformia</taxon>
        <taxon>Curculionidae</taxon>
        <taxon>Scolytinae</taxon>
        <taxon>Dendroctonus</taxon>
    </lineage>
</organism>
<feature type="non-terminal residue" evidence="8">
    <location>
        <position position="1"/>
    </location>
</feature>
<proteinExistence type="predicted"/>
<dbReference type="EnsemblMetazoa" id="XM_019909602.1">
    <property type="protein sequence ID" value="XP_019765161.1"/>
    <property type="gene ID" value="LOC109540988"/>
</dbReference>
<feature type="domain" description="C2H2-type" evidence="7">
    <location>
        <begin position="110"/>
        <end position="139"/>
    </location>
</feature>
<evidence type="ECO:0000313" key="8">
    <source>
        <dbReference type="EMBL" id="ENN74168.1"/>
    </source>
</evidence>
<dbReference type="FunFam" id="3.30.160.60:FF:000474">
    <property type="entry name" value="zinc finger protein 367"/>
    <property type="match status" value="1"/>
</dbReference>
<evidence type="ECO:0000313" key="10">
    <source>
        <dbReference type="EnsemblMetazoa" id="XP_019765161.1"/>
    </source>
</evidence>
<feature type="compositionally biased region" description="Basic and acidic residues" evidence="6">
    <location>
        <begin position="46"/>
        <end position="61"/>
    </location>
</feature>
<dbReference type="InterPro" id="IPR036236">
    <property type="entry name" value="Znf_C2H2_sf"/>
</dbReference>
<dbReference type="Pfam" id="PF00096">
    <property type="entry name" value="zf-C2H2"/>
    <property type="match status" value="2"/>
</dbReference>
<dbReference type="GO" id="GO:0000978">
    <property type="term" value="F:RNA polymerase II cis-regulatory region sequence-specific DNA binding"/>
    <property type="evidence" value="ECO:0007669"/>
    <property type="project" value="TreeGrafter"/>
</dbReference>
<keyword evidence="4" id="KW-0862">Zinc</keyword>
<dbReference type="OrthoDB" id="3437960at2759"/>
<dbReference type="AlphaFoldDB" id="N6T8Y3"/>
<evidence type="ECO:0000259" key="7">
    <source>
        <dbReference type="PROSITE" id="PS50157"/>
    </source>
</evidence>
<keyword evidence="1" id="KW-0479">Metal-binding</keyword>
<evidence type="ECO:0000313" key="12">
    <source>
        <dbReference type="Proteomes" id="UP000030742"/>
    </source>
</evidence>
<dbReference type="Gene3D" id="3.30.160.60">
    <property type="entry name" value="Classic Zinc Finger"/>
    <property type="match status" value="3"/>
</dbReference>
<keyword evidence="2" id="KW-0677">Repeat</keyword>
<feature type="region of interest" description="Disordered" evidence="6">
    <location>
        <begin position="237"/>
        <end position="284"/>
    </location>
</feature>
<feature type="region of interest" description="Disordered" evidence="6">
    <location>
        <begin position="41"/>
        <end position="61"/>
    </location>
</feature>
<evidence type="ECO:0000313" key="9">
    <source>
        <dbReference type="EMBL" id="ERL94302.1"/>
    </source>
</evidence>
<keyword evidence="11" id="KW-1185">Reference proteome</keyword>
<dbReference type="PANTHER" id="PTHR19818">
    <property type="entry name" value="ZINC FINGER PROTEIN ZIC AND GLI"/>
    <property type="match status" value="1"/>
</dbReference>
<gene>
    <name evidence="10" type="primary">109540988</name>
    <name evidence="9" type="ORF">D910_11583</name>
    <name evidence="8" type="ORF">YQE_09141</name>
</gene>
<sequence>MFSTPKRNKLSPNGDSEVILTPNSRVLKVSCFNIADKAMENASSPSHHEKTVISPGETRRGRPRADVLTTLILEGSTSPSSIKCMYCNRVFPREKSLQAHLRTHTGEKPYACDFPRCTRKFAQSGQLKTHQRLHTGEKPFICVAPHCARRFTHANRHCPDHPEFTLKRFIAKREPLDKSYDETHTAEIREWLQNFDRRSKSLSKSNENLDSTPRKSILFKTEESMFSSGSSTYYSGCSQNGTDIENSPNSELDDLETSTCSISEGSENELNSGSPQPKPSELPKKRWLREATQEQRLWDSTTDLASPINWGEDGYTEEPSPVEVAENQKRPSVLVCVQGGKSKEISNDEIQGAMALVEMKNGLNCNYSYRI</sequence>
<dbReference type="HOGENOM" id="CLU_746539_0_0_1"/>
<feature type="compositionally biased region" description="Low complexity" evidence="6">
    <location>
        <begin position="261"/>
        <end position="274"/>
    </location>
</feature>
<dbReference type="Proteomes" id="UP000030742">
    <property type="component" value="Unassembled WGS sequence"/>
</dbReference>
<dbReference type="EMBL" id="KB741077">
    <property type="protein sequence ID" value="ENN74168.1"/>
    <property type="molecule type" value="Genomic_DNA"/>
</dbReference>
<dbReference type="SMART" id="SM00355">
    <property type="entry name" value="ZnF_C2H2"/>
    <property type="match status" value="2"/>
</dbReference>
<evidence type="ECO:0000256" key="6">
    <source>
        <dbReference type="SAM" id="MobiDB-lite"/>
    </source>
</evidence>
<dbReference type="Proteomes" id="UP000019118">
    <property type="component" value="Unassembled WGS sequence"/>
</dbReference>
<name>N6T8Y3_DENPD</name>
<dbReference type="EMBL" id="KB632384">
    <property type="protein sequence ID" value="ERL94302.1"/>
    <property type="molecule type" value="Genomic_DNA"/>
</dbReference>
<dbReference type="KEGG" id="dpa:109540988"/>
<evidence type="ECO:0000256" key="4">
    <source>
        <dbReference type="ARBA" id="ARBA00022833"/>
    </source>
</evidence>
<evidence type="ECO:0000256" key="2">
    <source>
        <dbReference type="ARBA" id="ARBA00022737"/>
    </source>
</evidence>
<dbReference type="PANTHER" id="PTHR19818:SF166">
    <property type="entry name" value="C2H2-TYPE DOMAIN-CONTAINING PROTEIN"/>
    <property type="match status" value="1"/>
</dbReference>
<evidence type="ECO:0000256" key="5">
    <source>
        <dbReference type="PROSITE-ProRule" id="PRU00042"/>
    </source>
</evidence>
<dbReference type="OMA" id="PRCTRKF"/>
<dbReference type="SUPFAM" id="SSF57667">
    <property type="entry name" value="beta-beta-alpha zinc fingers"/>
    <property type="match status" value="1"/>
</dbReference>
<dbReference type="STRING" id="77166.N6T8Y3"/>
<evidence type="ECO:0000256" key="3">
    <source>
        <dbReference type="ARBA" id="ARBA00022771"/>
    </source>
</evidence>
<feature type="domain" description="C2H2-type" evidence="7">
    <location>
        <begin position="82"/>
        <end position="109"/>
    </location>
</feature>
<dbReference type="FunFam" id="3.30.160.60:FF:003212">
    <property type="entry name" value="Zinc finger protein 367"/>
    <property type="match status" value="1"/>
</dbReference>
<protein>
    <recommendedName>
        <fullName evidence="7">C2H2-type domain-containing protein</fullName>
    </recommendedName>
</protein>
<dbReference type="GO" id="GO:0045944">
    <property type="term" value="P:positive regulation of transcription by RNA polymerase II"/>
    <property type="evidence" value="ECO:0007669"/>
    <property type="project" value="UniProtKB-ARBA"/>
</dbReference>
<dbReference type="PROSITE" id="PS00028">
    <property type="entry name" value="ZINC_FINGER_C2H2_1"/>
    <property type="match status" value="2"/>
</dbReference>
<keyword evidence="3 5" id="KW-0863">Zinc-finger</keyword>
<reference evidence="11 12" key="1">
    <citation type="journal article" date="2013" name="Genome Biol.">
        <title>Draft genome of the mountain pine beetle, Dendroctonus ponderosae Hopkins, a major forest pest.</title>
        <authorList>
            <person name="Keeling C.I."/>
            <person name="Yuen M.M."/>
            <person name="Liao N.Y."/>
            <person name="Docking T.R."/>
            <person name="Chan S.K."/>
            <person name="Taylor G.A."/>
            <person name="Palmquist D.L."/>
            <person name="Jackman S.D."/>
            <person name="Nguyen A."/>
            <person name="Li M."/>
            <person name="Henderson H."/>
            <person name="Janes J.K."/>
            <person name="Zhao Y."/>
            <person name="Pandoh P."/>
            <person name="Moore R."/>
            <person name="Sperling F.A."/>
            <person name="Huber D.P."/>
            <person name="Birol I."/>
            <person name="Jones S.J."/>
            <person name="Bohlmann J."/>
        </authorList>
    </citation>
    <scope>NUCLEOTIDE SEQUENCE</scope>
</reference>
<evidence type="ECO:0000256" key="1">
    <source>
        <dbReference type="ARBA" id="ARBA00022723"/>
    </source>
</evidence>
<dbReference type="GO" id="GO:0000981">
    <property type="term" value="F:DNA-binding transcription factor activity, RNA polymerase II-specific"/>
    <property type="evidence" value="ECO:0007669"/>
    <property type="project" value="TreeGrafter"/>
</dbReference>
<feature type="compositionally biased region" description="Polar residues" evidence="6">
    <location>
        <begin position="239"/>
        <end position="250"/>
    </location>
</feature>
<accession>N6T8Y3</accession>
<dbReference type="GO" id="GO:0008270">
    <property type="term" value="F:zinc ion binding"/>
    <property type="evidence" value="ECO:0007669"/>
    <property type="project" value="UniProtKB-KW"/>
</dbReference>
<dbReference type="PROSITE" id="PS50157">
    <property type="entry name" value="ZINC_FINGER_C2H2_2"/>
    <property type="match status" value="2"/>
</dbReference>
<dbReference type="GO" id="GO:0005634">
    <property type="term" value="C:nucleus"/>
    <property type="evidence" value="ECO:0007669"/>
    <property type="project" value="UniProtKB-ARBA"/>
</dbReference>
<dbReference type="InterPro" id="IPR013087">
    <property type="entry name" value="Znf_C2H2_type"/>
</dbReference>